<dbReference type="GO" id="GO:0032259">
    <property type="term" value="P:methylation"/>
    <property type="evidence" value="ECO:0007669"/>
    <property type="project" value="UniProtKB-KW"/>
</dbReference>
<gene>
    <name evidence="3" type="primary">SUV420H2_0</name>
    <name evidence="3" type="ORF">g.100448</name>
</gene>
<dbReference type="InterPro" id="IPR008906">
    <property type="entry name" value="HATC_C_dom"/>
</dbReference>
<reference evidence="3" key="1">
    <citation type="submission" date="2018-04" db="EMBL/GenBank/DDBJ databases">
        <title>Transcriptome of Schizaphis graminum biotype I.</title>
        <authorList>
            <person name="Scully E.D."/>
            <person name="Geib S.M."/>
            <person name="Palmer N.A."/>
            <person name="Koch K."/>
            <person name="Bradshaw J."/>
            <person name="Heng-Moss T."/>
            <person name="Sarath G."/>
        </authorList>
    </citation>
    <scope>NUCLEOTIDE SEQUENCE</scope>
</reference>
<dbReference type="PANTHER" id="PTHR12977">
    <property type="entry name" value="SUPPRESSOR OF VARIEGATION 4-20-RELATED"/>
    <property type="match status" value="1"/>
</dbReference>
<protein>
    <submittedName>
        <fullName evidence="3">Histone-lysine N-methyltransferase SUV420H2</fullName>
    </submittedName>
</protein>
<feature type="domain" description="SET" evidence="2">
    <location>
        <begin position="79"/>
        <end position="176"/>
    </location>
</feature>
<keyword evidence="3" id="KW-0489">Methyltransferase</keyword>
<dbReference type="InterPro" id="IPR046341">
    <property type="entry name" value="SET_dom_sf"/>
</dbReference>
<evidence type="ECO:0000313" key="3">
    <source>
        <dbReference type="EMBL" id="MBY18222.1"/>
    </source>
</evidence>
<feature type="compositionally biased region" description="Acidic residues" evidence="1">
    <location>
        <begin position="322"/>
        <end position="350"/>
    </location>
</feature>
<sequence>MSPIRPKWQILASADDVATAETVDKMLGFTTHKTGTTKFQLKTKREKDLSTKLKEMYKKSLQDISYRYEKNYRFKNKLNDVKVVATQSISYGKIIRTLCGMTAAIKPEDIKIGVNDFSILTSSRTKKDLLFLGPAAYINHSCQYNTEWVAGHGEGVWCAKAIENIPIGYEITTYYGDNYFGVNQKDCECGCHPFKNMDVQDPIAKVKSPVTQVESMGEHNQDTDDTEDSDTRVGSMDVQNQPEYQTADPIAKVKSPVTQAESMGEHDQPENQTAVPIAKFKSPVTQVESMDVQNQPENQTAVPIATVKSPVTQVESMGEHDQDTDDEEDSDTDDAEDSDTDVGSMDEQEQPEYQTEVPIAKVKSHKTDCLTRWNSTYDMLERLQYLKDFIQNMSVNDKTLKKVALSYHDWQQVETISKALLPAKVCSTKLQTEQLTMTDFYGAWIFCKIQTNAMNSDFANKLVQLMTYREKIILNNQVLLAAIFLDPRYNITLSREQSASAIQHLTNIWICLKKIELNNQEVNTISPEYHQNTSDSLNPTDPIDDLEIYLRSKVNDESTSFDFGSLSNSQTETIGTKIETLLKSFSIEEKRLCHKINILQFWKSKKLVYPELFELSNIVFSVLATQVSVERLFSGLKFVLSPYRCNISAKNLENQLLVRTNMLFEKNKNIQGVSK</sequence>
<proteinExistence type="predicted"/>
<feature type="region of interest" description="Disordered" evidence="1">
    <location>
        <begin position="286"/>
        <end position="354"/>
    </location>
</feature>
<dbReference type="PROSITE" id="PS50280">
    <property type="entry name" value="SET"/>
    <property type="match status" value="1"/>
</dbReference>
<dbReference type="GO" id="GO:0005634">
    <property type="term" value="C:nucleus"/>
    <property type="evidence" value="ECO:0007669"/>
    <property type="project" value="TreeGrafter"/>
</dbReference>
<evidence type="ECO:0000256" key="1">
    <source>
        <dbReference type="SAM" id="MobiDB-lite"/>
    </source>
</evidence>
<dbReference type="Pfam" id="PF05699">
    <property type="entry name" value="Dimer_Tnp_hAT"/>
    <property type="match status" value="1"/>
</dbReference>
<dbReference type="InterPro" id="IPR039977">
    <property type="entry name" value="Suv4-20/Set9"/>
</dbReference>
<dbReference type="EMBL" id="GGMR01005603">
    <property type="protein sequence ID" value="MBY18222.1"/>
    <property type="molecule type" value="Transcribed_RNA"/>
</dbReference>
<dbReference type="PANTHER" id="PTHR12977:SF4">
    <property type="entry name" value="HISTONE-LYSINE N-METHYLTRANSFERASE KMT5B"/>
    <property type="match status" value="1"/>
</dbReference>
<dbReference type="GO" id="GO:0046983">
    <property type="term" value="F:protein dimerization activity"/>
    <property type="evidence" value="ECO:0007669"/>
    <property type="project" value="InterPro"/>
</dbReference>
<feature type="region of interest" description="Disordered" evidence="1">
    <location>
        <begin position="207"/>
        <end position="273"/>
    </location>
</feature>
<organism evidence="3">
    <name type="scientific">Schizaphis graminum</name>
    <name type="common">Green bug aphid</name>
    <dbReference type="NCBI Taxonomy" id="13262"/>
    <lineage>
        <taxon>Eukaryota</taxon>
        <taxon>Metazoa</taxon>
        <taxon>Ecdysozoa</taxon>
        <taxon>Arthropoda</taxon>
        <taxon>Hexapoda</taxon>
        <taxon>Insecta</taxon>
        <taxon>Pterygota</taxon>
        <taxon>Neoptera</taxon>
        <taxon>Paraneoptera</taxon>
        <taxon>Hemiptera</taxon>
        <taxon>Sternorrhyncha</taxon>
        <taxon>Aphidomorpha</taxon>
        <taxon>Aphidoidea</taxon>
        <taxon>Aphididae</taxon>
        <taxon>Aphidini</taxon>
        <taxon>Schizaphis</taxon>
    </lineage>
</organism>
<dbReference type="InterPro" id="IPR001214">
    <property type="entry name" value="SET_dom"/>
</dbReference>
<dbReference type="Pfam" id="PF00856">
    <property type="entry name" value="SET"/>
    <property type="match status" value="1"/>
</dbReference>
<keyword evidence="3" id="KW-0808">Transferase</keyword>
<dbReference type="SUPFAM" id="SSF53098">
    <property type="entry name" value="Ribonuclease H-like"/>
    <property type="match status" value="1"/>
</dbReference>
<accession>A0A2S2NMP6</accession>
<evidence type="ECO:0000259" key="2">
    <source>
        <dbReference type="PROSITE" id="PS50280"/>
    </source>
</evidence>
<feature type="compositionally biased region" description="Polar residues" evidence="1">
    <location>
        <begin position="286"/>
        <end position="301"/>
    </location>
</feature>
<dbReference type="GO" id="GO:0042799">
    <property type="term" value="F:histone H4K20 methyltransferase activity"/>
    <property type="evidence" value="ECO:0007669"/>
    <property type="project" value="TreeGrafter"/>
</dbReference>
<dbReference type="AlphaFoldDB" id="A0A2S2NMP6"/>
<dbReference type="InterPro" id="IPR012337">
    <property type="entry name" value="RNaseH-like_sf"/>
</dbReference>
<name>A0A2S2NMP6_SCHGA</name>
<dbReference type="Gene3D" id="2.170.270.10">
    <property type="entry name" value="SET domain"/>
    <property type="match status" value="1"/>
</dbReference>
<dbReference type="SUPFAM" id="SSF82199">
    <property type="entry name" value="SET domain"/>
    <property type="match status" value="1"/>
</dbReference>